<organism evidence="4 5">
    <name type="scientific">Monodon monoceros</name>
    <name type="common">Narwhal</name>
    <name type="synonym">Ceratodon monodon</name>
    <dbReference type="NCBI Taxonomy" id="40151"/>
    <lineage>
        <taxon>Eukaryota</taxon>
        <taxon>Metazoa</taxon>
        <taxon>Chordata</taxon>
        <taxon>Craniata</taxon>
        <taxon>Vertebrata</taxon>
        <taxon>Euteleostomi</taxon>
        <taxon>Mammalia</taxon>
        <taxon>Eutheria</taxon>
        <taxon>Laurasiatheria</taxon>
        <taxon>Artiodactyla</taxon>
        <taxon>Whippomorpha</taxon>
        <taxon>Cetacea</taxon>
        <taxon>Odontoceti</taxon>
        <taxon>Monodontidae</taxon>
        <taxon>Monodon</taxon>
    </lineage>
</organism>
<protein>
    <recommendedName>
        <fullName evidence="3">GOLD domain-containing protein</fullName>
    </recommendedName>
</protein>
<dbReference type="SUPFAM" id="SSF101576">
    <property type="entry name" value="Supernatant protein factor (SPF), C-terminal domain"/>
    <property type="match status" value="1"/>
</dbReference>
<feature type="domain" description="GOLD" evidence="3">
    <location>
        <begin position="100"/>
        <end position="283"/>
    </location>
</feature>
<dbReference type="Pfam" id="PF13897">
    <property type="entry name" value="GOLD_2"/>
    <property type="match status" value="1"/>
</dbReference>
<dbReference type="InterPro" id="IPR036598">
    <property type="entry name" value="GOLD_dom_sf"/>
</dbReference>
<dbReference type="PANTHER" id="PTHR22973:SF3">
    <property type="entry name" value="PROTEIN TMED8"/>
    <property type="match status" value="1"/>
</dbReference>
<evidence type="ECO:0000313" key="5">
    <source>
        <dbReference type="Proteomes" id="UP000308365"/>
    </source>
</evidence>
<dbReference type="PROSITE" id="PS50866">
    <property type="entry name" value="GOLD"/>
    <property type="match status" value="1"/>
</dbReference>
<feature type="region of interest" description="Disordered" evidence="2">
    <location>
        <begin position="174"/>
        <end position="194"/>
    </location>
</feature>
<dbReference type="Gene3D" id="2.60.120.680">
    <property type="entry name" value="GOLD domain"/>
    <property type="match status" value="1"/>
</dbReference>
<dbReference type="Proteomes" id="UP000308365">
    <property type="component" value="Unassembled WGS sequence"/>
</dbReference>
<proteinExistence type="predicted"/>
<keyword evidence="1" id="KW-0007">Acetylation</keyword>
<evidence type="ECO:0000256" key="1">
    <source>
        <dbReference type="ARBA" id="ARBA00022990"/>
    </source>
</evidence>
<dbReference type="InterPro" id="IPR009038">
    <property type="entry name" value="GOLD_dom"/>
</dbReference>
<feature type="compositionally biased region" description="Basic and acidic residues" evidence="2">
    <location>
        <begin position="14"/>
        <end position="23"/>
    </location>
</feature>
<name>A0A4U1F3V0_MONMO</name>
<evidence type="ECO:0000259" key="3">
    <source>
        <dbReference type="PROSITE" id="PS50866"/>
    </source>
</evidence>
<dbReference type="EMBL" id="RWIC01000427">
    <property type="protein sequence ID" value="TKC43992.1"/>
    <property type="molecule type" value="Genomic_DNA"/>
</dbReference>
<feature type="compositionally biased region" description="Acidic residues" evidence="2">
    <location>
        <begin position="179"/>
        <end position="193"/>
    </location>
</feature>
<dbReference type="InterPro" id="IPR052269">
    <property type="entry name" value="Golgi-PI4KB_interaction"/>
</dbReference>
<evidence type="ECO:0000256" key="2">
    <source>
        <dbReference type="SAM" id="MobiDB-lite"/>
    </source>
</evidence>
<accession>A0A4U1F3V0</accession>
<comment type="caution">
    <text evidence="4">The sequence shown here is derived from an EMBL/GenBank/DDBJ whole genome shotgun (WGS) entry which is preliminary data.</text>
</comment>
<reference evidence="5" key="1">
    <citation type="journal article" date="2019" name="IScience">
        <title>Narwhal Genome Reveals Long-Term Low Genetic Diversity despite Current Large Abundance Size.</title>
        <authorList>
            <person name="Westbury M.V."/>
            <person name="Petersen B."/>
            <person name="Garde E."/>
            <person name="Heide-Jorgensen M.P."/>
            <person name="Lorenzen E.D."/>
        </authorList>
    </citation>
    <scope>NUCLEOTIDE SEQUENCE [LARGE SCALE GENOMIC DNA]</scope>
</reference>
<dbReference type="AlphaFoldDB" id="A0A4U1F3V0"/>
<evidence type="ECO:0000313" key="4">
    <source>
        <dbReference type="EMBL" id="TKC43992.1"/>
    </source>
</evidence>
<dbReference type="PANTHER" id="PTHR22973">
    <property type="entry name" value="LD35087P"/>
    <property type="match status" value="1"/>
</dbReference>
<feature type="region of interest" description="Disordered" evidence="2">
    <location>
        <begin position="1"/>
        <end position="30"/>
    </location>
</feature>
<gene>
    <name evidence="4" type="ORF">EI555_013877</name>
</gene>
<sequence>MLSFSGRPQMVSPVREDATEDQQKAASAMEAQASVEQELLSADQAQVLSKMAKYHGLPRSGDIVMIQSEHTGAVDILSADLESADLLGDHRRVSPPLMAPPCIWTFAKMKEFKSKLGKEKNSRLVVKRGEVVTIRVPTHPEGKRVCWEFATDDYDIGFGVYFDWTPVTSTDITVQVSDSSEDEDEDEEEEEEIEGRRIWSLNSYPDTLPFAHADPVPAGDVERGSRSSLRGRYGEVMPVYRRDSHRDVQAGSHDYPGEGIYLLKFDNSYSLLRNKTLYFHIYYTS</sequence>